<sequence>MIRWPDGQKSSDADATCRIGRKKANEDQLQPTVRNTLRKLSRPTNKNCPTADRWLGPQDGFIDKAQFNARYSDRLKLKDGAVQAINIQIMSRKRRCCVGHVRRRMQAFLGRSSAMRPVSEQFVDILNFAIPVLEVSLSYTLLSAQR</sequence>
<dbReference type="AlphaFoldDB" id="A0A3N0Y484"/>
<dbReference type="EMBL" id="RJVU01053030">
    <property type="protein sequence ID" value="ROL41015.1"/>
    <property type="molecule type" value="Genomic_DNA"/>
</dbReference>
<proteinExistence type="predicted"/>
<comment type="caution">
    <text evidence="1">The sequence shown here is derived from an EMBL/GenBank/DDBJ whole genome shotgun (WGS) entry which is preliminary data.</text>
</comment>
<evidence type="ECO:0000313" key="1">
    <source>
        <dbReference type="EMBL" id="ROL41015.1"/>
    </source>
</evidence>
<organism evidence="1 2">
    <name type="scientific">Anabarilius grahami</name>
    <name type="common">Kanglang fish</name>
    <name type="synonym">Barilius grahami</name>
    <dbReference type="NCBI Taxonomy" id="495550"/>
    <lineage>
        <taxon>Eukaryota</taxon>
        <taxon>Metazoa</taxon>
        <taxon>Chordata</taxon>
        <taxon>Craniata</taxon>
        <taxon>Vertebrata</taxon>
        <taxon>Euteleostomi</taxon>
        <taxon>Actinopterygii</taxon>
        <taxon>Neopterygii</taxon>
        <taxon>Teleostei</taxon>
        <taxon>Ostariophysi</taxon>
        <taxon>Cypriniformes</taxon>
        <taxon>Xenocyprididae</taxon>
        <taxon>Xenocypridinae</taxon>
        <taxon>Xenocypridinae incertae sedis</taxon>
        <taxon>Anabarilius</taxon>
    </lineage>
</organism>
<keyword evidence="2" id="KW-1185">Reference proteome</keyword>
<dbReference type="Proteomes" id="UP000281406">
    <property type="component" value="Unassembled WGS sequence"/>
</dbReference>
<accession>A0A3N0Y484</accession>
<reference evidence="1 2" key="1">
    <citation type="submission" date="2018-10" db="EMBL/GenBank/DDBJ databases">
        <title>Genome assembly for a Yunnan-Guizhou Plateau 3E fish, Anabarilius grahami (Regan), and its evolutionary and genetic applications.</title>
        <authorList>
            <person name="Jiang W."/>
        </authorList>
    </citation>
    <scope>NUCLEOTIDE SEQUENCE [LARGE SCALE GENOMIC DNA]</scope>
    <source>
        <strain evidence="1">AG-KIZ</strain>
        <tissue evidence="1">Muscle</tissue>
    </source>
</reference>
<gene>
    <name evidence="1" type="ORF">DPX16_22858</name>
</gene>
<evidence type="ECO:0000313" key="2">
    <source>
        <dbReference type="Proteomes" id="UP000281406"/>
    </source>
</evidence>
<name>A0A3N0Y484_ANAGA</name>
<protein>
    <submittedName>
        <fullName evidence="1">Uncharacterized protein</fullName>
    </submittedName>
</protein>